<keyword evidence="5 6" id="KW-0472">Membrane</keyword>
<dbReference type="PANTHER" id="PTHR31218">
    <property type="entry name" value="WAT1-RELATED PROTEIN"/>
    <property type="match status" value="1"/>
</dbReference>
<dbReference type="Pfam" id="PF00892">
    <property type="entry name" value="EamA"/>
    <property type="match status" value="1"/>
</dbReference>
<comment type="similarity">
    <text evidence="2 6">Belongs to the drug/metabolite transporter (DMT) superfamily. Plant drug/metabolite exporter (P-DME) (TC 2.A.7.4) family.</text>
</comment>
<sequence length="238" mass="26515">MAKVLGTLASVGGASLITLYKGPTIYKPTTTLQKSHILASLGDHSKEKNWTFGCICLIFRCLCWSSWFILQAPLLKKYPARLSVTSFTCFFSILQFFAIAALVEQDSKAWRVQSGGELFILFYSGLIASGMAFAIQIWVIDRSGPVFVSLYLPLQILLVAVLSSIFLGEEFYLGGIVGAVLIIVGLYSMKCKRRFHRSSRLYLEVRQDQVSTSIEKGKIVPFLSKLVDRGFVAFRVSK</sequence>
<evidence type="ECO:0000313" key="8">
    <source>
        <dbReference type="EMBL" id="GMN29258.1"/>
    </source>
</evidence>
<dbReference type="AlphaFoldDB" id="A0AA88CP80"/>
<feature type="transmembrane region" description="Helical" evidence="6">
    <location>
        <begin position="171"/>
        <end position="189"/>
    </location>
</feature>
<comment type="subcellular location">
    <subcellularLocation>
        <location evidence="1 6">Membrane</location>
        <topology evidence="1 6">Multi-pass membrane protein</topology>
    </subcellularLocation>
</comment>
<feature type="domain" description="EamA" evidence="7">
    <location>
        <begin position="52"/>
        <end position="187"/>
    </location>
</feature>
<dbReference type="InterPro" id="IPR000620">
    <property type="entry name" value="EamA_dom"/>
</dbReference>
<keyword evidence="4 6" id="KW-1133">Transmembrane helix</keyword>
<evidence type="ECO:0000256" key="5">
    <source>
        <dbReference type="ARBA" id="ARBA00023136"/>
    </source>
</evidence>
<evidence type="ECO:0000259" key="7">
    <source>
        <dbReference type="Pfam" id="PF00892"/>
    </source>
</evidence>
<keyword evidence="3 6" id="KW-0812">Transmembrane</keyword>
<keyword evidence="9" id="KW-1185">Reference proteome</keyword>
<feature type="transmembrane region" description="Helical" evidence="6">
    <location>
        <begin position="118"/>
        <end position="139"/>
    </location>
</feature>
<dbReference type="Proteomes" id="UP001187192">
    <property type="component" value="Unassembled WGS sequence"/>
</dbReference>
<feature type="transmembrane region" description="Helical" evidence="6">
    <location>
        <begin position="82"/>
        <end position="103"/>
    </location>
</feature>
<evidence type="ECO:0000256" key="1">
    <source>
        <dbReference type="ARBA" id="ARBA00004141"/>
    </source>
</evidence>
<comment type="caution">
    <text evidence="8">The sequence shown here is derived from an EMBL/GenBank/DDBJ whole genome shotgun (WGS) entry which is preliminary data.</text>
</comment>
<accession>A0AA88CP80</accession>
<evidence type="ECO:0000256" key="2">
    <source>
        <dbReference type="ARBA" id="ARBA00007635"/>
    </source>
</evidence>
<feature type="transmembrane region" description="Helical" evidence="6">
    <location>
        <begin position="146"/>
        <end position="165"/>
    </location>
</feature>
<evidence type="ECO:0000256" key="6">
    <source>
        <dbReference type="RuleBase" id="RU363077"/>
    </source>
</evidence>
<protein>
    <recommendedName>
        <fullName evidence="6">WAT1-related protein</fullName>
    </recommendedName>
</protein>
<gene>
    <name evidence="8" type="ORF">TIFTF001_002365</name>
</gene>
<evidence type="ECO:0000256" key="3">
    <source>
        <dbReference type="ARBA" id="ARBA00022692"/>
    </source>
</evidence>
<dbReference type="SUPFAM" id="SSF103481">
    <property type="entry name" value="Multidrug resistance efflux transporter EmrE"/>
    <property type="match status" value="1"/>
</dbReference>
<dbReference type="GO" id="GO:0022857">
    <property type="term" value="F:transmembrane transporter activity"/>
    <property type="evidence" value="ECO:0007669"/>
    <property type="project" value="InterPro"/>
</dbReference>
<evidence type="ECO:0000256" key="4">
    <source>
        <dbReference type="ARBA" id="ARBA00022989"/>
    </source>
</evidence>
<proteinExistence type="inferred from homology"/>
<dbReference type="EMBL" id="BTGU01000002">
    <property type="protein sequence ID" value="GMN29258.1"/>
    <property type="molecule type" value="Genomic_DNA"/>
</dbReference>
<feature type="transmembrane region" description="Helical" evidence="6">
    <location>
        <begin position="50"/>
        <end position="70"/>
    </location>
</feature>
<reference evidence="8" key="1">
    <citation type="submission" date="2023-07" db="EMBL/GenBank/DDBJ databases">
        <title>draft genome sequence of fig (Ficus carica).</title>
        <authorList>
            <person name="Takahashi T."/>
            <person name="Nishimura K."/>
        </authorList>
    </citation>
    <scope>NUCLEOTIDE SEQUENCE</scope>
</reference>
<evidence type="ECO:0000313" key="9">
    <source>
        <dbReference type="Proteomes" id="UP001187192"/>
    </source>
</evidence>
<name>A0AA88CP80_FICCA</name>
<dbReference type="GO" id="GO:0016020">
    <property type="term" value="C:membrane"/>
    <property type="evidence" value="ECO:0007669"/>
    <property type="project" value="UniProtKB-SubCell"/>
</dbReference>
<organism evidence="8 9">
    <name type="scientific">Ficus carica</name>
    <name type="common">Common fig</name>
    <dbReference type="NCBI Taxonomy" id="3494"/>
    <lineage>
        <taxon>Eukaryota</taxon>
        <taxon>Viridiplantae</taxon>
        <taxon>Streptophyta</taxon>
        <taxon>Embryophyta</taxon>
        <taxon>Tracheophyta</taxon>
        <taxon>Spermatophyta</taxon>
        <taxon>Magnoliopsida</taxon>
        <taxon>eudicotyledons</taxon>
        <taxon>Gunneridae</taxon>
        <taxon>Pentapetalae</taxon>
        <taxon>rosids</taxon>
        <taxon>fabids</taxon>
        <taxon>Rosales</taxon>
        <taxon>Moraceae</taxon>
        <taxon>Ficeae</taxon>
        <taxon>Ficus</taxon>
    </lineage>
</organism>
<dbReference type="InterPro" id="IPR030184">
    <property type="entry name" value="WAT1-related"/>
</dbReference>
<dbReference type="InterPro" id="IPR037185">
    <property type="entry name" value="EmrE-like"/>
</dbReference>